<dbReference type="Pfam" id="PF00883">
    <property type="entry name" value="Peptidase_M17"/>
    <property type="match status" value="1"/>
</dbReference>
<dbReference type="InterPro" id="IPR008283">
    <property type="entry name" value="Peptidase_M17_N"/>
</dbReference>
<dbReference type="PANTHER" id="PTHR11963:SF23">
    <property type="entry name" value="CYTOSOL AMINOPEPTIDASE"/>
    <property type="match status" value="1"/>
</dbReference>
<proteinExistence type="inferred from homology"/>
<evidence type="ECO:0000256" key="3">
    <source>
        <dbReference type="ARBA" id="ARBA00009528"/>
    </source>
</evidence>
<feature type="binding site" evidence="9">
    <location>
        <position position="272"/>
    </location>
    <ligand>
        <name>Mn(2+)</name>
        <dbReference type="ChEBI" id="CHEBI:29035"/>
        <label>1</label>
    </ligand>
</feature>
<dbReference type="EC" id="3.4.11.1" evidence="9"/>
<organism evidence="11 12">
    <name type="scientific">Pseudomonas putida</name>
    <name type="common">Arthrobacter siderocapsulatus</name>
    <dbReference type="NCBI Taxonomy" id="303"/>
    <lineage>
        <taxon>Bacteria</taxon>
        <taxon>Pseudomonadati</taxon>
        <taxon>Pseudomonadota</taxon>
        <taxon>Gammaproteobacteria</taxon>
        <taxon>Pseudomonadales</taxon>
        <taxon>Pseudomonadaceae</taxon>
        <taxon>Pseudomonas</taxon>
    </lineage>
</organism>
<dbReference type="GO" id="GO:0030145">
    <property type="term" value="F:manganese ion binding"/>
    <property type="evidence" value="ECO:0007669"/>
    <property type="project" value="UniProtKB-UniRule"/>
</dbReference>
<dbReference type="PRINTS" id="PR00481">
    <property type="entry name" value="LAMNOPPTDASE"/>
</dbReference>
<feature type="active site" evidence="9">
    <location>
        <position position="279"/>
    </location>
</feature>
<dbReference type="Pfam" id="PF02789">
    <property type="entry name" value="Peptidase_M17_N"/>
    <property type="match status" value="1"/>
</dbReference>
<comment type="catalytic activity">
    <reaction evidence="2 9">
        <text>Release of an N-terminal amino acid, preferentially leucine, but not glutamic or aspartic acids.</text>
        <dbReference type="EC" id="3.4.11.10"/>
    </reaction>
</comment>
<evidence type="ECO:0000256" key="4">
    <source>
        <dbReference type="ARBA" id="ARBA00022438"/>
    </source>
</evidence>
<evidence type="ECO:0000256" key="2">
    <source>
        <dbReference type="ARBA" id="ARBA00000967"/>
    </source>
</evidence>
<evidence type="ECO:0000256" key="1">
    <source>
        <dbReference type="ARBA" id="ARBA00000135"/>
    </source>
</evidence>
<evidence type="ECO:0000256" key="8">
    <source>
        <dbReference type="ARBA" id="ARBA00023211"/>
    </source>
</evidence>
<feature type="active site" evidence="9">
    <location>
        <position position="353"/>
    </location>
</feature>
<evidence type="ECO:0000259" key="10">
    <source>
        <dbReference type="PROSITE" id="PS00631"/>
    </source>
</evidence>
<feature type="binding site" evidence="9">
    <location>
        <position position="272"/>
    </location>
    <ligand>
        <name>Mn(2+)</name>
        <dbReference type="ChEBI" id="CHEBI:29035"/>
        <label>2</label>
    </ligand>
</feature>
<dbReference type="FunFam" id="3.40.630.10:FF:000004">
    <property type="entry name" value="Probable cytosol aminopeptidase"/>
    <property type="match status" value="1"/>
</dbReference>
<evidence type="ECO:0000313" key="12">
    <source>
        <dbReference type="Proteomes" id="UP000553948"/>
    </source>
</evidence>
<comment type="function">
    <text evidence="9">Presumably involved in the processing and regular turnover of intracellular proteins. Catalyzes the removal of unsubstituted N-terminal amino acids from various peptides.</text>
</comment>
<dbReference type="RefSeq" id="WP_054901014.1">
    <property type="nucleotide sequence ID" value="NZ_CP060529.1"/>
</dbReference>
<dbReference type="HAMAP" id="MF_00181">
    <property type="entry name" value="Cytosol_peptidase_M17"/>
    <property type="match status" value="1"/>
</dbReference>
<dbReference type="CDD" id="cd00433">
    <property type="entry name" value="Peptidase_M17"/>
    <property type="match status" value="1"/>
</dbReference>
<feature type="binding site" evidence="9">
    <location>
        <position position="267"/>
    </location>
    <ligand>
        <name>Mn(2+)</name>
        <dbReference type="ChEBI" id="CHEBI:29035"/>
        <label>2</label>
    </ligand>
</feature>
<feature type="binding site" evidence="9">
    <location>
        <position position="290"/>
    </location>
    <ligand>
        <name>Mn(2+)</name>
        <dbReference type="ChEBI" id="CHEBI:29035"/>
        <label>2</label>
    </ligand>
</feature>
<dbReference type="InterPro" id="IPR000819">
    <property type="entry name" value="Peptidase_M17_C"/>
</dbReference>
<dbReference type="NCBIfam" id="NF002074">
    <property type="entry name" value="PRK00913.1-4"/>
    <property type="match status" value="1"/>
</dbReference>
<keyword evidence="7 9" id="KW-0378">Hydrolase</keyword>
<feature type="binding site" evidence="9">
    <location>
        <position position="351"/>
    </location>
    <ligand>
        <name>Mn(2+)</name>
        <dbReference type="ChEBI" id="CHEBI:29035"/>
        <label>1</label>
    </ligand>
</feature>
<evidence type="ECO:0000256" key="6">
    <source>
        <dbReference type="ARBA" id="ARBA00022723"/>
    </source>
</evidence>
<dbReference type="NCBIfam" id="NF002073">
    <property type="entry name" value="PRK00913.1-2"/>
    <property type="match status" value="1"/>
</dbReference>
<dbReference type="GO" id="GO:0005737">
    <property type="term" value="C:cytoplasm"/>
    <property type="evidence" value="ECO:0007669"/>
    <property type="project" value="UniProtKB-SubCell"/>
</dbReference>
<dbReference type="AlphaFoldDB" id="A0A7W2L085"/>
<comment type="subcellular location">
    <subcellularLocation>
        <location evidence="9">Cytoplasm</location>
    </subcellularLocation>
</comment>
<feature type="binding site" evidence="9">
    <location>
        <position position="349"/>
    </location>
    <ligand>
        <name>Mn(2+)</name>
        <dbReference type="ChEBI" id="CHEBI:29035"/>
        <label>1</label>
    </ligand>
</feature>
<accession>A0A7W2L085</accession>
<dbReference type="GO" id="GO:0006508">
    <property type="term" value="P:proteolysis"/>
    <property type="evidence" value="ECO:0007669"/>
    <property type="project" value="UniProtKB-KW"/>
</dbReference>
<evidence type="ECO:0000256" key="5">
    <source>
        <dbReference type="ARBA" id="ARBA00022670"/>
    </source>
</evidence>
<keyword evidence="5 9" id="KW-0645">Protease</keyword>
<evidence type="ECO:0000313" key="11">
    <source>
        <dbReference type="EMBL" id="MBA6116015.1"/>
    </source>
</evidence>
<dbReference type="SUPFAM" id="SSF53187">
    <property type="entry name" value="Zn-dependent exopeptidases"/>
    <property type="match status" value="1"/>
</dbReference>
<comment type="catalytic activity">
    <reaction evidence="1 9">
        <text>Release of an N-terminal amino acid, Xaa-|-Yaa-, in which Xaa is preferably Leu, but may be other amino acids including Pro although not Arg or Lys, and Yaa may be Pro. Amino acid amides and methyl esters are also readily hydrolyzed, but rates on arylamides are exceedingly low.</text>
        <dbReference type="EC" id="3.4.11.1"/>
    </reaction>
</comment>
<dbReference type="InterPro" id="IPR011356">
    <property type="entry name" value="Leucine_aapep/pepB"/>
</dbReference>
<gene>
    <name evidence="9" type="primary">pepA</name>
    <name evidence="11" type="ORF">H4C47_09750</name>
</gene>
<comment type="cofactor">
    <cofactor evidence="9">
        <name>Mn(2+)</name>
        <dbReference type="ChEBI" id="CHEBI:29035"/>
    </cofactor>
    <text evidence="9">Binds 2 manganese ions per subunit.</text>
</comment>
<dbReference type="Gene3D" id="3.40.630.10">
    <property type="entry name" value="Zn peptidases"/>
    <property type="match status" value="1"/>
</dbReference>
<reference evidence="11 12" key="1">
    <citation type="submission" date="2020-07" db="EMBL/GenBank/DDBJ databases">
        <title>Diversity of carbapenemase encoding genes among Pseudomonas putida group clinical isolates in a tertiary Brazilian hospital.</title>
        <authorList>
            <person name="Alberto-Lei F."/>
            <person name="Nodari C.S."/>
            <person name="Streling A.P."/>
            <person name="Paulino J.T."/>
            <person name="Bessa-Neto F.O."/>
            <person name="Cayo R."/>
            <person name="Gales A.C."/>
        </authorList>
    </citation>
    <scope>NUCLEOTIDE SEQUENCE [LARGE SCALE GENOMIC DNA]</scope>
    <source>
        <strain evidence="11 12">12464</strain>
    </source>
</reference>
<keyword evidence="4 9" id="KW-0031">Aminopeptidase</keyword>
<dbReference type="GO" id="GO:0070006">
    <property type="term" value="F:metalloaminopeptidase activity"/>
    <property type="evidence" value="ECO:0007669"/>
    <property type="project" value="InterPro"/>
</dbReference>
<feature type="domain" description="Cytosol aminopeptidase" evidence="10">
    <location>
        <begin position="347"/>
        <end position="354"/>
    </location>
</feature>
<dbReference type="Proteomes" id="UP000553948">
    <property type="component" value="Unassembled WGS sequence"/>
</dbReference>
<comment type="similarity">
    <text evidence="3 9">Belongs to the peptidase M17 family.</text>
</comment>
<evidence type="ECO:0000256" key="9">
    <source>
        <dbReference type="HAMAP-Rule" id="MF_00181"/>
    </source>
</evidence>
<dbReference type="InterPro" id="IPR023042">
    <property type="entry name" value="Peptidase_M17_leu_NH2_pept"/>
</dbReference>
<protein>
    <recommendedName>
        <fullName evidence="9">Probable cytosol aminopeptidase</fullName>
        <ecNumber evidence="9">3.4.11.1</ecNumber>
    </recommendedName>
    <alternativeName>
        <fullName evidence="9">Leucine aminopeptidase</fullName>
        <shortName evidence="9">LAP</shortName>
        <ecNumber evidence="9">3.4.11.10</ecNumber>
    </alternativeName>
    <alternativeName>
        <fullName evidence="9">Leucyl aminopeptidase</fullName>
    </alternativeName>
</protein>
<evidence type="ECO:0000256" key="7">
    <source>
        <dbReference type="ARBA" id="ARBA00022801"/>
    </source>
</evidence>
<dbReference type="Gene3D" id="3.40.220.10">
    <property type="entry name" value="Leucine Aminopeptidase, subunit E, domain 1"/>
    <property type="match status" value="1"/>
</dbReference>
<feature type="binding site" evidence="9">
    <location>
        <position position="351"/>
    </location>
    <ligand>
        <name>Mn(2+)</name>
        <dbReference type="ChEBI" id="CHEBI:29035"/>
        <label>2</label>
    </ligand>
</feature>
<dbReference type="EC" id="3.4.11.10" evidence="9"/>
<keyword evidence="8 9" id="KW-0464">Manganese</keyword>
<name>A0A7W2L085_PSEPU</name>
<dbReference type="NCBIfam" id="NF002077">
    <property type="entry name" value="PRK00913.2-4"/>
    <property type="match status" value="1"/>
</dbReference>
<keyword evidence="6 9" id="KW-0479">Metal-binding</keyword>
<dbReference type="EMBL" id="JACGDG010000007">
    <property type="protein sequence ID" value="MBA6116015.1"/>
    <property type="molecule type" value="Genomic_DNA"/>
</dbReference>
<sequence length="497" mass="52281">MELVVKSVAAASVKTATLVVPVGEGRKLGAVAKAVDQAAEGAISAVLKRGDLAGKPGQTLLLQSLPGLKAERVLLVGSGKDEALGDRAWRKLVNSVAGVLKGLNGSDAVLALDDIAVSNREGHYGKHRLLAETLLDGEYVFDRFKSQKAEPRALKKITLLADKAGLAEVERAVKHASAIATGMAFTRDLGNLPPNLCHPSFLAEQAKDLGKAHKGLKVEVLDEKKIKDLGMGAFYAVGQGSDQPPRLIVLNYQGAKKADKPFVLVGKGITFDTGGISLKPGAGMDEMKFDMCGAASVFGTLRAVLELQLPINLVCLLACAENMPSGGATRPGDIVTTMSGQTVEILNTDAEGRLVLCDTLTYAERFKPQAVIDIATLTGACIVALGSHTSGLMGNNDELVSQLLDAGKRADDRAWQLPLFDEYQEQLDSPFADMGNIGGPKAGSITAGCFLSRFAKAYNWAHLDIAGTAWISGGKDKGATGRPVPLLTQYLLDRAGA</sequence>
<comment type="caution">
    <text evidence="11">The sequence shown here is derived from an EMBL/GenBank/DDBJ whole genome shotgun (WGS) entry which is preliminary data.</text>
</comment>
<keyword evidence="9" id="KW-0963">Cytoplasm</keyword>
<dbReference type="PANTHER" id="PTHR11963">
    <property type="entry name" value="LEUCINE AMINOPEPTIDASE-RELATED"/>
    <property type="match status" value="1"/>
</dbReference>
<dbReference type="PROSITE" id="PS00631">
    <property type="entry name" value="CYTOSOL_AP"/>
    <property type="match status" value="1"/>
</dbReference>
<dbReference type="InterPro" id="IPR043472">
    <property type="entry name" value="Macro_dom-like"/>
</dbReference>
<dbReference type="SUPFAM" id="SSF52949">
    <property type="entry name" value="Macro domain-like"/>
    <property type="match status" value="1"/>
</dbReference>